<evidence type="ECO:0000256" key="5">
    <source>
        <dbReference type="ARBA" id="ARBA00022857"/>
    </source>
</evidence>
<dbReference type="OrthoDB" id="9804592at2"/>
<keyword evidence="5" id="KW-0521">NADP</keyword>
<keyword evidence="11" id="KW-0560">Oxidoreductase</keyword>
<dbReference type="InterPro" id="IPR008143">
    <property type="entry name" value="Ala_DH/PNT_CS2"/>
</dbReference>
<comment type="similarity">
    <text evidence="2">Belongs to the AlaDH/PNT family.</text>
</comment>
<feature type="domain" description="Alanine dehydrogenase/pyridine nucleotide transhydrogenase NAD(H)-binding" evidence="9">
    <location>
        <begin position="150"/>
        <end position="315"/>
    </location>
</feature>
<dbReference type="PANTHER" id="PTHR10160:SF19">
    <property type="entry name" value="PROTON-TRANSLOCATING NAD(P)(+) TRANSHYDROGENASE"/>
    <property type="match status" value="1"/>
</dbReference>
<keyword evidence="4" id="KW-0547">Nucleotide-binding</keyword>
<dbReference type="KEGG" id="pmc:P9515_13121"/>
<evidence type="ECO:0000256" key="8">
    <source>
        <dbReference type="ARBA" id="ARBA00048202"/>
    </source>
</evidence>
<dbReference type="PANTHER" id="PTHR10160">
    <property type="entry name" value="NAD(P) TRANSHYDROGENASE"/>
    <property type="match status" value="1"/>
</dbReference>
<dbReference type="Gene3D" id="3.40.50.720">
    <property type="entry name" value="NAD(P)-binding Rossmann-like Domain"/>
    <property type="match status" value="2"/>
</dbReference>
<dbReference type="InterPro" id="IPR007886">
    <property type="entry name" value="AlaDH/PNT_N"/>
</dbReference>
<evidence type="ECO:0000259" key="10">
    <source>
        <dbReference type="SMART" id="SM01003"/>
    </source>
</evidence>
<reference evidence="11 12" key="1">
    <citation type="journal article" date="2007" name="PLoS Genet.">
        <title>Patterns and implications of gene gain and loss in the evolution of Prochlorococcus.</title>
        <authorList>
            <person name="Kettler G.C."/>
            <person name="Martiny A.C."/>
            <person name="Huang K."/>
            <person name="Zucker J."/>
            <person name="Coleman M.L."/>
            <person name="Rodrigue S."/>
            <person name="Chen F."/>
            <person name="Lapidus A."/>
            <person name="Ferriera S."/>
            <person name="Johnson J."/>
            <person name="Steglich C."/>
            <person name="Church G.M."/>
            <person name="Richardson P."/>
            <person name="Chisholm S.W."/>
        </authorList>
    </citation>
    <scope>NUCLEOTIDE SEQUENCE [LARGE SCALE GENOMIC DNA]</scope>
    <source>
        <strain evidence="11 12">MIT 9515</strain>
    </source>
</reference>
<dbReference type="GO" id="GO:0008750">
    <property type="term" value="F:proton-translocating NAD(P)+ transhydrogenase activity"/>
    <property type="evidence" value="ECO:0007669"/>
    <property type="project" value="UniProtKB-EC"/>
</dbReference>
<evidence type="ECO:0000256" key="4">
    <source>
        <dbReference type="ARBA" id="ARBA00022741"/>
    </source>
</evidence>
<dbReference type="InterPro" id="IPR036291">
    <property type="entry name" value="NAD(P)-bd_dom_sf"/>
</dbReference>
<sequence length="376" mass="39821">MTKILIPIETVSGERRVSATPGAVKKLKSLGCEVFVESSAGELSGFNDTLYKESGGQIVTESNANIWENTDVVFCVQTPSESNLGKLKRGAILLGLLNPYSNKQLQKTITSKKISALSMELLPRISRAQSSDVLSSQANIAGYKAVLLAASELDRYFPMLMTAAGTIQPAKVVVLGGGVAGLQAVATAKRLGAIVFVSDIRPAVKEQVESLGARFIELPEIDEKPGESGGYAKAVTPEFLSKQKATLTKYLSEADVAVCTAQVLGKKAPVLIDSHMIANMRSGAVVIDLAVSQGGNCEGTKSNETIIRNGVKLIGAGELPSSVPYDASTLYAKNLTSLITPFIKDGVINLDKDDELISGCLLSDEGVILQNKVFEN</sequence>
<dbReference type="SMART" id="SM01003">
    <property type="entry name" value="AlaDh_PNT_N"/>
    <property type="match status" value="1"/>
</dbReference>
<dbReference type="GO" id="GO:0006740">
    <property type="term" value="P:NADPH regeneration"/>
    <property type="evidence" value="ECO:0007669"/>
    <property type="project" value="TreeGrafter"/>
</dbReference>
<dbReference type="HOGENOM" id="CLU_003376_2_1_3"/>
<dbReference type="SUPFAM" id="SSF52283">
    <property type="entry name" value="Formate/glycerate dehydrogenase catalytic domain-like"/>
    <property type="match status" value="1"/>
</dbReference>
<proteinExistence type="inferred from homology"/>
<dbReference type="Pfam" id="PF01262">
    <property type="entry name" value="AlaDh_PNT_C"/>
    <property type="match status" value="1"/>
</dbReference>
<dbReference type="SUPFAM" id="SSF51735">
    <property type="entry name" value="NAD(P)-binding Rossmann-fold domains"/>
    <property type="match status" value="1"/>
</dbReference>
<protein>
    <recommendedName>
        <fullName evidence="3">proton-translocating NAD(P)(+) transhydrogenase</fullName>
        <ecNumber evidence="3">7.1.1.1</ecNumber>
    </recommendedName>
</protein>
<dbReference type="SMART" id="SM01002">
    <property type="entry name" value="AlaDh_PNT_C"/>
    <property type="match status" value="1"/>
</dbReference>
<name>A2BXK8_PROM5</name>
<dbReference type="GO" id="GO:0016491">
    <property type="term" value="F:oxidoreductase activity"/>
    <property type="evidence" value="ECO:0007669"/>
    <property type="project" value="UniProtKB-KW"/>
</dbReference>
<comment type="catalytic activity">
    <reaction evidence="8">
        <text>NAD(+) + NADPH + H(+)(in) = NADH + NADP(+) + H(+)(out)</text>
        <dbReference type="Rhea" id="RHEA:47992"/>
        <dbReference type="ChEBI" id="CHEBI:15378"/>
        <dbReference type="ChEBI" id="CHEBI:57540"/>
        <dbReference type="ChEBI" id="CHEBI:57783"/>
        <dbReference type="ChEBI" id="CHEBI:57945"/>
        <dbReference type="ChEBI" id="CHEBI:58349"/>
        <dbReference type="EC" id="7.1.1.1"/>
    </reaction>
</comment>
<accession>A2BXK8</accession>
<comment type="function">
    <text evidence="1">The transhydrogenation between NADH and NADP is coupled to respiration and ATP hydrolysis and functions as a proton pump across the membrane.</text>
</comment>
<gene>
    <name evidence="11" type="primary">pntA</name>
    <name evidence="11" type="ordered locus">P9515_13121</name>
</gene>
<dbReference type="PROSITE" id="PS00837">
    <property type="entry name" value="ALADH_PNT_2"/>
    <property type="match status" value="1"/>
</dbReference>
<feature type="domain" description="Alanine dehydrogenase/pyridine nucleotide transhydrogenase N-terminal" evidence="10">
    <location>
        <begin position="5"/>
        <end position="141"/>
    </location>
</feature>
<dbReference type="EC" id="7.1.1.1" evidence="3"/>
<dbReference type="NCBIfam" id="NF006942">
    <property type="entry name" value="PRK09424.1"/>
    <property type="match status" value="1"/>
</dbReference>
<dbReference type="eggNOG" id="COG3288">
    <property type="taxonomic scope" value="Bacteria"/>
</dbReference>
<evidence type="ECO:0000256" key="2">
    <source>
        <dbReference type="ARBA" id="ARBA00005689"/>
    </source>
</evidence>
<evidence type="ECO:0000256" key="7">
    <source>
        <dbReference type="ARBA" id="ARBA00023027"/>
    </source>
</evidence>
<evidence type="ECO:0000256" key="3">
    <source>
        <dbReference type="ARBA" id="ARBA00012943"/>
    </source>
</evidence>
<evidence type="ECO:0000259" key="9">
    <source>
        <dbReference type="SMART" id="SM01002"/>
    </source>
</evidence>
<dbReference type="RefSeq" id="WP_011820618.1">
    <property type="nucleotide sequence ID" value="NC_008817.1"/>
</dbReference>
<dbReference type="GO" id="GO:0050661">
    <property type="term" value="F:NADP binding"/>
    <property type="evidence" value="ECO:0007669"/>
    <property type="project" value="TreeGrafter"/>
</dbReference>
<dbReference type="EMBL" id="CP000552">
    <property type="protein sequence ID" value="ABM72519.1"/>
    <property type="molecule type" value="Genomic_DNA"/>
</dbReference>
<evidence type="ECO:0000256" key="6">
    <source>
        <dbReference type="ARBA" id="ARBA00022967"/>
    </source>
</evidence>
<dbReference type="Pfam" id="PF05222">
    <property type="entry name" value="AlaDh_PNT_N"/>
    <property type="match status" value="1"/>
</dbReference>
<dbReference type="Proteomes" id="UP000001589">
    <property type="component" value="Chromosome"/>
</dbReference>
<evidence type="ECO:0000313" key="12">
    <source>
        <dbReference type="Proteomes" id="UP000001589"/>
    </source>
</evidence>
<dbReference type="CDD" id="cd05304">
    <property type="entry name" value="Rubrum_tdh"/>
    <property type="match status" value="1"/>
</dbReference>
<dbReference type="GeneID" id="60201380"/>
<dbReference type="AlphaFoldDB" id="A2BXK8"/>
<evidence type="ECO:0000313" key="11">
    <source>
        <dbReference type="EMBL" id="ABM72519.1"/>
    </source>
</evidence>
<keyword evidence="7" id="KW-0520">NAD</keyword>
<keyword evidence="6" id="KW-1278">Translocase</keyword>
<evidence type="ECO:0000256" key="1">
    <source>
        <dbReference type="ARBA" id="ARBA00003943"/>
    </source>
</evidence>
<dbReference type="GO" id="GO:0005886">
    <property type="term" value="C:plasma membrane"/>
    <property type="evidence" value="ECO:0007669"/>
    <property type="project" value="TreeGrafter"/>
</dbReference>
<dbReference type="STRING" id="167542.P9515_13121"/>
<organism evidence="11 12">
    <name type="scientific">Prochlorococcus marinus (strain MIT 9515)</name>
    <dbReference type="NCBI Taxonomy" id="167542"/>
    <lineage>
        <taxon>Bacteria</taxon>
        <taxon>Bacillati</taxon>
        <taxon>Cyanobacteriota</taxon>
        <taxon>Cyanophyceae</taxon>
        <taxon>Synechococcales</taxon>
        <taxon>Prochlorococcaceae</taxon>
        <taxon>Prochlorococcus</taxon>
    </lineage>
</organism>
<dbReference type="InterPro" id="IPR007698">
    <property type="entry name" value="AlaDH/PNT_NAD(H)-bd"/>
</dbReference>